<evidence type="ECO:0000256" key="3">
    <source>
        <dbReference type="PROSITE-ProRule" id="PRU00339"/>
    </source>
</evidence>
<keyword evidence="4" id="KW-0812">Transmembrane</keyword>
<feature type="transmembrane region" description="Helical" evidence="4">
    <location>
        <begin position="75"/>
        <end position="94"/>
    </location>
</feature>
<gene>
    <name evidence="5" type="ORF">F3N42_13535</name>
</gene>
<evidence type="ECO:0000313" key="6">
    <source>
        <dbReference type="Proteomes" id="UP000325372"/>
    </source>
</evidence>
<dbReference type="PANTHER" id="PTHR45586">
    <property type="entry name" value="TPR REPEAT-CONTAINING PROTEIN PA4667"/>
    <property type="match status" value="1"/>
</dbReference>
<dbReference type="PANTHER" id="PTHR45586:SF1">
    <property type="entry name" value="LIPOPOLYSACCHARIDE ASSEMBLY PROTEIN B"/>
    <property type="match status" value="1"/>
</dbReference>
<dbReference type="Gene3D" id="1.25.40.10">
    <property type="entry name" value="Tetratricopeptide repeat domain"/>
    <property type="match status" value="3"/>
</dbReference>
<evidence type="ECO:0000256" key="1">
    <source>
        <dbReference type="ARBA" id="ARBA00022737"/>
    </source>
</evidence>
<dbReference type="InterPro" id="IPR011990">
    <property type="entry name" value="TPR-like_helical_dom_sf"/>
</dbReference>
<dbReference type="SUPFAM" id="SSF48452">
    <property type="entry name" value="TPR-like"/>
    <property type="match status" value="1"/>
</dbReference>
<feature type="transmembrane region" description="Helical" evidence="4">
    <location>
        <begin position="9"/>
        <end position="27"/>
    </location>
</feature>
<comment type="caution">
    <text evidence="5">The sequence shown here is derived from an EMBL/GenBank/DDBJ whole genome shotgun (WGS) entry which is preliminary data.</text>
</comment>
<keyword evidence="2 3" id="KW-0802">TPR repeat</keyword>
<dbReference type="AlphaFoldDB" id="A0A5N0T554"/>
<dbReference type="PROSITE" id="PS50005">
    <property type="entry name" value="TPR"/>
    <property type="match status" value="1"/>
</dbReference>
<sequence>MKELRERRVLPTIGVYVAGCWVAIEILDRLTDRYELPPYVPDLVFWGLFSLVPSVALVAWSYGRPGKDTATRAQKIGVPINLVATAGLLLGILGSNLGTEPAANTATTAEAQAVEATDVAEAPAGPARQRLAVFFFENESGDPALDWLQYTATELLTQDLQQDTTLSTSSPYTSQRGGMYGRLQAAGFEDGLGAPASLLRQIARDANRQYFTTGSIEASDDGFSLTTRLWETTSMKRVDEFTQTGWDILPMMDQASIRIREVLDAPSLQVSDQEDLPLAETYGESEDALRAYMHGLNARLLDNDITSAIGHFDQALAIDPNFVLALLYKGYYLTETGNMPAAAAAFTQAQPLDYRLPANDRAILTSMVYRTNGESEKLFEFLRLQVQLRDEAFWHAQLATLLMVDGDTEQARQHFQAALARDPLNVGLLLVLSDIERSLGNLDGALEYARRYQEERPDEMDAHIKLGDLLRDTGQLDQARAEYQKAQLLENRSVAPLLALQIIADRNGDYARSRQLLEEAMRIASTSGEKYSVHMAAHYLEARLGRIDAAIEQLRAAEPYLAESQPPFVVALSIHSTLLDLALRRDDIEMARAVVAEARAMLPAPPMSGFLEPLTLLVTAYEGDFDAARGHLDTFESTLKQLKYNAMNFQLPLLAGEIAYFEEDYASAATLLQSAVDQIGESFVAGQINAYALPILMAHVATAQMMADQLESAQLTLDQGLALDPSSPYLWLAQASLEARKGDPDRARELAGQVMQAWSDADPNLAGLEKARTLAEDGQAATAGQ</sequence>
<evidence type="ECO:0000256" key="4">
    <source>
        <dbReference type="SAM" id="Phobius"/>
    </source>
</evidence>
<organism evidence="5 6">
    <name type="scientific">Marinihelvus fidelis</name>
    <dbReference type="NCBI Taxonomy" id="2613842"/>
    <lineage>
        <taxon>Bacteria</taxon>
        <taxon>Pseudomonadati</taxon>
        <taxon>Pseudomonadota</taxon>
        <taxon>Gammaproteobacteria</taxon>
        <taxon>Chromatiales</taxon>
        <taxon>Wenzhouxiangellaceae</taxon>
        <taxon>Marinihelvus</taxon>
    </lineage>
</organism>
<keyword evidence="6" id="KW-1185">Reference proteome</keyword>
<dbReference type="InterPro" id="IPR019734">
    <property type="entry name" value="TPR_rpt"/>
</dbReference>
<name>A0A5N0T554_9GAMM</name>
<dbReference type="Pfam" id="PF13432">
    <property type="entry name" value="TPR_16"/>
    <property type="match status" value="2"/>
</dbReference>
<dbReference type="InterPro" id="IPR051012">
    <property type="entry name" value="CellSynth/LPSAsmb/PSIAsmb"/>
</dbReference>
<keyword evidence="4" id="KW-1133">Transmembrane helix</keyword>
<protein>
    <submittedName>
        <fullName evidence="5">Tetratricopeptide repeat protein</fullName>
    </submittedName>
</protein>
<accession>A0A5N0T554</accession>
<reference evidence="5 6" key="1">
    <citation type="submission" date="2019-09" db="EMBL/GenBank/DDBJ databases">
        <title>Wenzhouxiangella sp. Genome sequencing and assembly.</title>
        <authorList>
            <person name="Zhang R."/>
        </authorList>
    </citation>
    <scope>NUCLEOTIDE SEQUENCE [LARGE SCALE GENOMIC DNA]</scope>
    <source>
        <strain evidence="5 6">W260</strain>
    </source>
</reference>
<feature type="repeat" description="TPR" evidence="3">
    <location>
        <begin position="392"/>
        <end position="425"/>
    </location>
</feature>
<dbReference type="EMBL" id="VYXP01000009">
    <property type="protein sequence ID" value="KAA9130185.1"/>
    <property type="molecule type" value="Genomic_DNA"/>
</dbReference>
<dbReference type="Pfam" id="PF13181">
    <property type="entry name" value="TPR_8"/>
    <property type="match status" value="1"/>
</dbReference>
<evidence type="ECO:0000256" key="2">
    <source>
        <dbReference type="ARBA" id="ARBA00022803"/>
    </source>
</evidence>
<feature type="transmembrane region" description="Helical" evidence="4">
    <location>
        <begin position="43"/>
        <end position="63"/>
    </location>
</feature>
<dbReference type="RefSeq" id="WP_150865021.1">
    <property type="nucleotide sequence ID" value="NZ_VYXP01000009.1"/>
</dbReference>
<dbReference type="Proteomes" id="UP000325372">
    <property type="component" value="Unassembled WGS sequence"/>
</dbReference>
<evidence type="ECO:0000313" key="5">
    <source>
        <dbReference type="EMBL" id="KAA9130185.1"/>
    </source>
</evidence>
<dbReference type="SUPFAM" id="SSF81901">
    <property type="entry name" value="HCP-like"/>
    <property type="match status" value="1"/>
</dbReference>
<keyword evidence="4" id="KW-0472">Membrane</keyword>
<proteinExistence type="predicted"/>
<keyword evidence="1" id="KW-0677">Repeat</keyword>
<dbReference type="SMART" id="SM00028">
    <property type="entry name" value="TPR"/>
    <property type="match status" value="6"/>
</dbReference>